<sequence length="341" mass="37521">MASGKRTRLVVVGLGMVGIAFIEKVIKLDARAREYDIIVIGDEPHFAYNRVGLTSFFEHRKVENLYLNPQEWYANHATENQLNYHLNTLVTEINSASKTVTCANGEVVAYDILVLATGLRCRAARGRGRASRTRRSMPWRAFVEDAGEGIALVTVNGLSLRIAQRKQPPLTKAFRGFEAHFDIFITPLQFFSPHPHLGVIWVDEIAYTAGKRGGIVEANVSDLVDGLGRVEVGNCVHGAVNLCIKHSEWLGLGDLLERLGLGYVVANVYNIVQRLRPGVRGGLNGGSLLNALGQFVAEVEKHGEGRLLFKDKVEDATKKIKAIGNKRTAGLRSGFTNGFEM</sequence>
<proteinExistence type="predicted"/>
<dbReference type="EMBL" id="JAPDGR010001260">
    <property type="protein sequence ID" value="KAJ2984615.1"/>
    <property type="molecule type" value="Genomic_DNA"/>
</dbReference>
<organism evidence="1 2">
    <name type="scientific">Xylaria curta</name>
    <dbReference type="NCBI Taxonomy" id="42375"/>
    <lineage>
        <taxon>Eukaryota</taxon>
        <taxon>Fungi</taxon>
        <taxon>Dikarya</taxon>
        <taxon>Ascomycota</taxon>
        <taxon>Pezizomycotina</taxon>
        <taxon>Sordariomycetes</taxon>
        <taxon>Xylariomycetidae</taxon>
        <taxon>Xylariales</taxon>
        <taxon>Xylariaceae</taxon>
        <taxon>Xylaria</taxon>
    </lineage>
</organism>
<accession>A0ACC1P1Q1</accession>
<gene>
    <name evidence="1" type="ORF">NUW58_g5968</name>
</gene>
<evidence type="ECO:0000313" key="2">
    <source>
        <dbReference type="Proteomes" id="UP001143856"/>
    </source>
</evidence>
<comment type="caution">
    <text evidence="1">The sequence shown here is derived from an EMBL/GenBank/DDBJ whole genome shotgun (WGS) entry which is preliminary data.</text>
</comment>
<keyword evidence="2" id="KW-1185">Reference proteome</keyword>
<dbReference type="Proteomes" id="UP001143856">
    <property type="component" value="Unassembled WGS sequence"/>
</dbReference>
<name>A0ACC1P1Q1_9PEZI</name>
<protein>
    <submittedName>
        <fullName evidence="1">Uncharacterized protein</fullName>
    </submittedName>
</protein>
<evidence type="ECO:0000313" key="1">
    <source>
        <dbReference type="EMBL" id="KAJ2984615.1"/>
    </source>
</evidence>
<reference evidence="1" key="1">
    <citation type="submission" date="2022-10" db="EMBL/GenBank/DDBJ databases">
        <title>Genome Sequence of Xylaria curta.</title>
        <authorList>
            <person name="Buettner E."/>
        </authorList>
    </citation>
    <scope>NUCLEOTIDE SEQUENCE</scope>
    <source>
        <strain evidence="1">Babe10</strain>
    </source>
</reference>